<proteinExistence type="predicted"/>
<feature type="transmembrane region" description="Helical" evidence="1">
    <location>
        <begin position="6"/>
        <end position="26"/>
    </location>
</feature>
<dbReference type="Proteomes" id="UP000721861">
    <property type="component" value="Unassembled WGS sequence"/>
</dbReference>
<keyword evidence="1" id="KW-0472">Membrane</keyword>
<protein>
    <recommendedName>
        <fullName evidence="4">FeoB-associated Cys-rich membrane protein</fullName>
    </recommendedName>
</protein>
<name>A0ABS5KFA9_9BACT</name>
<evidence type="ECO:0000256" key="1">
    <source>
        <dbReference type="SAM" id="Phobius"/>
    </source>
</evidence>
<evidence type="ECO:0008006" key="4">
    <source>
        <dbReference type="Google" id="ProtNLM"/>
    </source>
</evidence>
<keyword evidence="1" id="KW-1133">Transmembrane helix</keyword>
<dbReference type="EMBL" id="JAGUCN010000033">
    <property type="protein sequence ID" value="MBS2213749.1"/>
    <property type="molecule type" value="Genomic_DNA"/>
</dbReference>
<accession>A0ABS5KFA9</accession>
<sequence length="62" mass="6940">MIQDIVTYLIVAWAFYQVLSFFYRLIKPAKGKTACDAGSCACSAKNELFTAIKKGKYPTLIE</sequence>
<dbReference type="RefSeq" id="WP_212231354.1">
    <property type="nucleotide sequence ID" value="NZ_JAGUCN010000033.1"/>
</dbReference>
<evidence type="ECO:0000313" key="3">
    <source>
        <dbReference type="Proteomes" id="UP000721861"/>
    </source>
</evidence>
<keyword evidence="3" id="KW-1185">Reference proteome</keyword>
<comment type="caution">
    <text evidence="2">The sequence shown here is derived from an EMBL/GenBank/DDBJ whole genome shotgun (WGS) entry which is preliminary data.</text>
</comment>
<organism evidence="2 3">
    <name type="scientific">Carboxylicivirga mesophila</name>
    <dbReference type="NCBI Taxonomy" id="1166478"/>
    <lineage>
        <taxon>Bacteria</taxon>
        <taxon>Pseudomonadati</taxon>
        <taxon>Bacteroidota</taxon>
        <taxon>Bacteroidia</taxon>
        <taxon>Marinilabiliales</taxon>
        <taxon>Marinilabiliaceae</taxon>
        <taxon>Carboxylicivirga</taxon>
    </lineage>
</organism>
<evidence type="ECO:0000313" key="2">
    <source>
        <dbReference type="EMBL" id="MBS2213749.1"/>
    </source>
</evidence>
<gene>
    <name evidence="2" type="ORF">KEM09_20240</name>
</gene>
<keyword evidence="1" id="KW-0812">Transmembrane</keyword>
<reference evidence="2 3" key="1">
    <citation type="journal article" date="2014" name="Int. J. Syst. Evol. Microbiol.">
        <title>Carboxylicivirga gen. nov. in the family Marinilabiliaceae with two novel species, Carboxylicivirga mesophila sp. nov. and Carboxylicivirga taeanensis sp. nov., and reclassification of Cytophaga fermentans as Saccharicrinis fermentans gen. nov., comb. nov.</title>
        <authorList>
            <person name="Yang S.H."/>
            <person name="Seo H.S."/>
            <person name="Woo J.H."/>
            <person name="Oh H.M."/>
            <person name="Jang H."/>
            <person name="Lee J.H."/>
            <person name="Kim S.J."/>
            <person name="Kwon K.K."/>
        </authorList>
    </citation>
    <scope>NUCLEOTIDE SEQUENCE [LARGE SCALE GENOMIC DNA]</scope>
    <source>
        <strain evidence="2 3">JCM 18290</strain>
    </source>
</reference>